<dbReference type="AlphaFoldDB" id="A0A8S3T9X5"/>
<keyword evidence="2" id="KW-1185">Reference proteome</keyword>
<accession>A0A8S3T9X5</accession>
<organism evidence="1 2">
    <name type="scientific">Mytilus edulis</name>
    <name type="common">Blue mussel</name>
    <dbReference type="NCBI Taxonomy" id="6550"/>
    <lineage>
        <taxon>Eukaryota</taxon>
        <taxon>Metazoa</taxon>
        <taxon>Spiralia</taxon>
        <taxon>Lophotrochozoa</taxon>
        <taxon>Mollusca</taxon>
        <taxon>Bivalvia</taxon>
        <taxon>Autobranchia</taxon>
        <taxon>Pteriomorphia</taxon>
        <taxon>Mytilida</taxon>
        <taxon>Mytiloidea</taxon>
        <taxon>Mytilidae</taxon>
        <taxon>Mytilinae</taxon>
        <taxon>Mytilus</taxon>
    </lineage>
</organism>
<evidence type="ECO:0000313" key="1">
    <source>
        <dbReference type="EMBL" id="CAG2225923.1"/>
    </source>
</evidence>
<reference evidence="1" key="1">
    <citation type="submission" date="2021-03" db="EMBL/GenBank/DDBJ databases">
        <authorList>
            <person name="Bekaert M."/>
        </authorList>
    </citation>
    <scope>NUCLEOTIDE SEQUENCE</scope>
</reference>
<comment type="caution">
    <text evidence="1">The sequence shown here is derived from an EMBL/GenBank/DDBJ whole genome shotgun (WGS) entry which is preliminary data.</text>
</comment>
<proteinExistence type="predicted"/>
<gene>
    <name evidence="1" type="ORF">MEDL_39042</name>
</gene>
<dbReference type="EMBL" id="CAJPWZ010001864">
    <property type="protein sequence ID" value="CAG2225923.1"/>
    <property type="molecule type" value="Genomic_DNA"/>
</dbReference>
<protein>
    <submittedName>
        <fullName evidence="1">Uncharacterized protein</fullName>
    </submittedName>
</protein>
<name>A0A8S3T9X5_MYTED</name>
<dbReference type="Proteomes" id="UP000683360">
    <property type="component" value="Unassembled WGS sequence"/>
</dbReference>
<sequence>MALNVVESSIMQISSYQDFDLKPDRPYKIYMAERNNYGIVLKPKTKILETTEELEDYSVDLVKGFKQPEVKTIGEGKLLEIGTRLTVANVQIKKIGETQISGRRRWRIITIENHEEEANVTLWGQTVTIGDTPEINAEINMNVCCVTTATFEGEKVFYSTPLTKFEERPFANVCEVKSSQMSSMNYYANAFELHLYKCQRDHYANGFELKPLQMLSRGHYGKTFTNVE</sequence>
<evidence type="ECO:0000313" key="2">
    <source>
        <dbReference type="Proteomes" id="UP000683360"/>
    </source>
</evidence>